<gene>
    <name evidence="4" type="ORF">LZ495_10745</name>
</gene>
<dbReference type="Proteomes" id="UP001165378">
    <property type="component" value="Unassembled WGS sequence"/>
</dbReference>
<evidence type="ECO:0000259" key="3">
    <source>
        <dbReference type="PROSITE" id="PS51186"/>
    </source>
</evidence>
<dbReference type="EMBL" id="JAKFHA010000004">
    <property type="protein sequence ID" value="MCF2527690.1"/>
    <property type="molecule type" value="Genomic_DNA"/>
</dbReference>
<evidence type="ECO:0000313" key="4">
    <source>
        <dbReference type="EMBL" id="MCF2527690.1"/>
    </source>
</evidence>
<comment type="caution">
    <text evidence="4">The sequence shown here is derived from an EMBL/GenBank/DDBJ whole genome shotgun (WGS) entry which is preliminary data.</text>
</comment>
<reference evidence="4" key="1">
    <citation type="submission" date="2022-01" db="EMBL/GenBank/DDBJ databases">
        <title>Genome-Based Taxonomic Classification of the Phylum Actinobacteria.</title>
        <authorList>
            <person name="Gao Y."/>
        </authorList>
    </citation>
    <scope>NUCLEOTIDE SEQUENCE</scope>
    <source>
        <strain evidence="4">KLBMP 8922</strain>
    </source>
</reference>
<dbReference type="RefSeq" id="WP_235051844.1">
    <property type="nucleotide sequence ID" value="NZ_JAKFHA010000004.1"/>
</dbReference>
<dbReference type="Pfam" id="PF00583">
    <property type="entry name" value="Acetyltransf_1"/>
    <property type="match status" value="1"/>
</dbReference>
<dbReference type="GO" id="GO:0016747">
    <property type="term" value="F:acyltransferase activity, transferring groups other than amino-acyl groups"/>
    <property type="evidence" value="ECO:0007669"/>
    <property type="project" value="InterPro"/>
</dbReference>
<dbReference type="InterPro" id="IPR050832">
    <property type="entry name" value="Bact_Acetyltransf"/>
</dbReference>
<dbReference type="InterPro" id="IPR016181">
    <property type="entry name" value="Acyl_CoA_acyltransferase"/>
</dbReference>
<name>A0AA41PYG4_9ACTN</name>
<dbReference type="Gene3D" id="3.40.630.30">
    <property type="match status" value="1"/>
</dbReference>
<dbReference type="PANTHER" id="PTHR43877">
    <property type="entry name" value="AMINOALKYLPHOSPHONATE N-ACETYLTRANSFERASE-RELATED-RELATED"/>
    <property type="match status" value="1"/>
</dbReference>
<dbReference type="PROSITE" id="PS51186">
    <property type="entry name" value="GNAT"/>
    <property type="match status" value="1"/>
</dbReference>
<sequence>MEHETRVVVRQGGAELVDRLAPLWLALLAHHQAIAPDYAYQDPESSWKLRSTYYREWLAEPGSFVLLATVAEVPVGYALVHVKEGPSSTWAIGDRTAELETLSVAPDRRGQGIGTLLLDAVDDELSAAGIDDLFIGALAANTEALRLYERRGLRPIMVHVARLGSSRRTPGPPAQD</sequence>
<dbReference type="CDD" id="cd04301">
    <property type="entry name" value="NAT_SF"/>
    <property type="match status" value="1"/>
</dbReference>
<evidence type="ECO:0000313" key="5">
    <source>
        <dbReference type="Proteomes" id="UP001165378"/>
    </source>
</evidence>
<dbReference type="SUPFAM" id="SSF55729">
    <property type="entry name" value="Acyl-CoA N-acyltransferases (Nat)"/>
    <property type="match status" value="1"/>
</dbReference>
<dbReference type="InterPro" id="IPR000182">
    <property type="entry name" value="GNAT_dom"/>
</dbReference>
<protein>
    <submittedName>
        <fullName evidence="4">GNAT family N-acetyltransferase</fullName>
    </submittedName>
</protein>
<evidence type="ECO:0000256" key="1">
    <source>
        <dbReference type="ARBA" id="ARBA00022679"/>
    </source>
</evidence>
<keyword evidence="5" id="KW-1185">Reference proteome</keyword>
<organism evidence="4 5">
    <name type="scientific">Yinghuangia soli</name>
    <dbReference type="NCBI Taxonomy" id="2908204"/>
    <lineage>
        <taxon>Bacteria</taxon>
        <taxon>Bacillati</taxon>
        <taxon>Actinomycetota</taxon>
        <taxon>Actinomycetes</taxon>
        <taxon>Kitasatosporales</taxon>
        <taxon>Streptomycetaceae</taxon>
        <taxon>Yinghuangia</taxon>
    </lineage>
</organism>
<accession>A0AA41PYG4</accession>
<evidence type="ECO:0000256" key="2">
    <source>
        <dbReference type="ARBA" id="ARBA00023315"/>
    </source>
</evidence>
<dbReference type="AlphaFoldDB" id="A0AA41PYG4"/>
<feature type="domain" description="N-acetyltransferase" evidence="3">
    <location>
        <begin position="25"/>
        <end position="176"/>
    </location>
</feature>
<keyword evidence="1" id="KW-0808">Transferase</keyword>
<keyword evidence="2" id="KW-0012">Acyltransferase</keyword>
<proteinExistence type="predicted"/>